<reference evidence="1" key="1">
    <citation type="journal article" date="2014" name="Front. Microbiol.">
        <title>High frequency of phylogenetically diverse reductive dehalogenase-homologous genes in deep subseafloor sedimentary metagenomes.</title>
        <authorList>
            <person name="Kawai M."/>
            <person name="Futagami T."/>
            <person name="Toyoda A."/>
            <person name="Takaki Y."/>
            <person name="Nishi S."/>
            <person name="Hori S."/>
            <person name="Arai W."/>
            <person name="Tsubouchi T."/>
            <person name="Morono Y."/>
            <person name="Uchiyama I."/>
            <person name="Ito T."/>
            <person name="Fujiyama A."/>
            <person name="Inagaki F."/>
            <person name="Takami H."/>
        </authorList>
    </citation>
    <scope>NUCLEOTIDE SEQUENCE</scope>
    <source>
        <strain evidence="1">Expedition CK06-06</strain>
    </source>
</reference>
<dbReference type="InterPro" id="IPR003724">
    <property type="entry name" value="CblAdoTrfase_CobA"/>
</dbReference>
<gene>
    <name evidence="1" type="ORF">S12H4_44715</name>
</gene>
<evidence type="ECO:0008006" key="2">
    <source>
        <dbReference type="Google" id="ProtNLM"/>
    </source>
</evidence>
<dbReference type="GO" id="GO:0005524">
    <property type="term" value="F:ATP binding"/>
    <property type="evidence" value="ECO:0007669"/>
    <property type="project" value="InterPro"/>
</dbReference>
<protein>
    <recommendedName>
        <fullName evidence="2">Cob(I)yrinic acid a,c-diamide adenosyltransferase</fullName>
    </recommendedName>
</protein>
<dbReference type="AlphaFoldDB" id="X1VKK4"/>
<comment type="caution">
    <text evidence="1">The sequence shown here is derived from an EMBL/GenBank/DDBJ whole genome shotgun (WGS) entry which is preliminary data.</text>
</comment>
<evidence type="ECO:0000313" key="1">
    <source>
        <dbReference type="EMBL" id="GAJ16131.1"/>
    </source>
</evidence>
<dbReference type="Gene3D" id="3.40.50.300">
    <property type="entry name" value="P-loop containing nucleotide triphosphate hydrolases"/>
    <property type="match status" value="1"/>
</dbReference>
<dbReference type="SUPFAM" id="SSF52540">
    <property type="entry name" value="P-loop containing nucleoside triphosphate hydrolases"/>
    <property type="match status" value="1"/>
</dbReference>
<dbReference type="GO" id="GO:0009236">
    <property type="term" value="P:cobalamin biosynthetic process"/>
    <property type="evidence" value="ECO:0007669"/>
    <property type="project" value="InterPro"/>
</dbReference>
<organism evidence="1">
    <name type="scientific">marine sediment metagenome</name>
    <dbReference type="NCBI Taxonomy" id="412755"/>
    <lineage>
        <taxon>unclassified sequences</taxon>
        <taxon>metagenomes</taxon>
        <taxon>ecological metagenomes</taxon>
    </lineage>
</organism>
<dbReference type="InterPro" id="IPR027417">
    <property type="entry name" value="P-loop_NTPase"/>
</dbReference>
<dbReference type="Pfam" id="PF02572">
    <property type="entry name" value="CobA_CobO_BtuR"/>
    <property type="match status" value="1"/>
</dbReference>
<accession>X1VKK4</accession>
<feature type="non-terminal residue" evidence="1">
    <location>
        <position position="1"/>
    </location>
</feature>
<dbReference type="PANTHER" id="PTHR46638:SF1">
    <property type="entry name" value="CORRINOID ADENOSYLTRANSFERASE"/>
    <property type="match status" value="1"/>
</dbReference>
<sequence length="157" mass="17426">TALRAAGQGNKVLIYQFLKPPSLDIGERFALQLGAVRIRVEALDVEWDMAKSFEDPKQVAEAKAAISEALERIAQTAEKRFYDLIILDEIVFCLSKGLAELGDIKKIVDKRDQAVEIVLTGRGATKELITLADLVTEMKNIKHPFDKGTAARRGIEF</sequence>
<dbReference type="GO" id="GO:0008817">
    <property type="term" value="F:corrinoid adenosyltransferase activity"/>
    <property type="evidence" value="ECO:0007669"/>
    <property type="project" value="InterPro"/>
</dbReference>
<dbReference type="PANTHER" id="PTHR46638">
    <property type="entry name" value="CORRINOID ADENOSYLTRANSFERASE"/>
    <property type="match status" value="1"/>
</dbReference>
<dbReference type="PIRSF" id="PIRSF015617">
    <property type="entry name" value="Adensltrnsf_CobA"/>
    <property type="match status" value="1"/>
</dbReference>
<dbReference type="EMBL" id="BARW01027577">
    <property type="protein sequence ID" value="GAJ16131.1"/>
    <property type="molecule type" value="Genomic_DNA"/>
</dbReference>
<proteinExistence type="predicted"/>
<name>X1VKK4_9ZZZZ</name>